<dbReference type="EC" id="2.7.2.1" evidence="6"/>
<evidence type="ECO:0000313" key="8">
    <source>
        <dbReference type="EMBL" id="TDW20322.1"/>
    </source>
</evidence>
<dbReference type="HAMAP" id="MF_00020">
    <property type="entry name" value="Acetate_kinase"/>
    <property type="match status" value="1"/>
</dbReference>
<dbReference type="PIRSF" id="PIRSF000722">
    <property type="entry name" value="Acetate_prop_kin"/>
    <property type="match status" value="1"/>
</dbReference>
<comment type="subcellular location">
    <subcellularLocation>
        <location evidence="6">Cytoplasm</location>
    </subcellularLocation>
</comment>
<feature type="binding site" evidence="6">
    <location>
        <position position="383"/>
    </location>
    <ligand>
        <name>Mg(2+)</name>
        <dbReference type="ChEBI" id="CHEBI:18420"/>
    </ligand>
</feature>
<comment type="pathway">
    <text evidence="6">Metabolic intermediate biosynthesis; acetyl-CoA biosynthesis; acetyl-CoA from acetate: step 1/2.</text>
</comment>
<keyword evidence="9" id="KW-1185">Reference proteome</keyword>
<dbReference type="PRINTS" id="PR00471">
    <property type="entry name" value="ACETATEKNASE"/>
</dbReference>
<evidence type="ECO:0000256" key="4">
    <source>
        <dbReference type="ARBA" id="ARBA00022777"/>
    </source>
</evidence>
<feature type="binding site" evidence="6">
    <location>
        <begin position="281"/>
        <end position="283"/>
    </location>
    <ligand>
        <name>ATP</name>
        <dbReference type="ChEBI" id="CHEBI:30616"/>
    </ligand>
</feature>
<comment type="cofactor">
    <cofactor evidence="6">
        <name>Mg(2+)</name>
        <dbReference type="ChEBI" id="CHEBI:18420"/>
    </cofactor>
    <cofactor evidence="6">
        <name>Mn(2+)</name>
        <dbReference type="ChEBI" id="CHEBI:29035"/>
    </cofactor>
    <text evidence="6">Mg(2+). Can also accept Mn(2+).</text>
</comment>
<evidence type="ECO:0000256" key="5">
    <source>
        <dbReference type="ARBA" id="ARBA00022840"/>
    </source>
</evidence>
<comment type="function">
    <text evidence="6">Catalyzes the formation of acetyl phosphate from acetate and ATP. Can also catalyze the reverse reaction.</text>
</comment>
<dbReference type="CDD" id="cd24010">
    <property type="entry name" value="ASKHA_NBD_AcK_PK"/>
    <property type="match status" value="1"/>
</dbReference>
<name>A0A4R7ZRF1_9FIRM</name>
<protein>
    <recommendedName>
        <fullName evidence="6">Acetate kinase</fullName>
        <ecNumber evidence="6">2.7.2.1</ecNumber>
    </recommendedName>
    <alternativeName>
        <fullName evidence="6">Acetokinase</fullName>
    </alternativeName>
</protein>
<dbReference type="Gene3D" id="3.30.420.40">
    <property type="match status" value="2"/>
</dbReference>
<reference evidence="8 9" key="1">
    <citation type="submission" date="2019-03" db="EMBL/GenBank/DDBJ databases">
        <title>Genomic Encyclopedia of Type Strains, Phase IV (KMG-IV): sequencing the most valuable type-strain genomes for metagenomic binning, comparative biology and taxonomic classification.</title>
        <authorList>
            <person name="Goeker M."/>
        </authorList>
    </citation>
    <scope>NUCLEOTIDE SEQUENCE [LARGE SCALE GENOMIC DNA]</scope>
    <source>
        <strain evidence="8 9">DSM 28867</strain>
    </source>
</reference>
<dbReference type="PROSITE" id="PS01075">
    <property type="entry name" value="ACETATE_KINASE_1"/>
    <property type="match status" value="1"/>
</dbReference>
<keyword evidence="6" id="KW-0479">Metal-binding</keyword>
<dbReference type="GO" id="GO:0000287">
    <property type="term" value="F:magnesium ion binding"/>
    <property type="evidence" value="ECO:0007669"/>
    <property type="project" value="UniProtKB-UniRule"/>
</dbReference>
<dbReference type="GO" id="GO:0006085">
    <property type="term" value="P:acetyl-CoA biosynthetic process"/>
    <property type="evidence" value="ECO:0007669"/>
    <property type="project" value="UniProtKB-UniRule"/>
</dbReference>
<organism evidence="8 9">
    <name type="scientific">Breznakia blatticola</name>
    <dbReference type="NCBI Taxonomy" id="1754012"/>
    <lineage>
        <taxon>Bacteria</taxon>
        <taxon>Bacillati</taxon>
        <taxon>Bacillota</taxon>
        <taxon>Erysipelotrichia</taxon>
        <taxon>Erysipelotrichales</taxon>
        <taxon>Erysipelotrichaceae</taxon>
        <taxon>Breznakia</taxon>
    </lineage>
</organism>
<feature type="binding site" evidence="6">
    <location>
        <position position="15"/>
    </location>
    <ligand>
        <name>ATP</name>
        <dbReference type="ChEBI" id="CHEBI:30616"/>
    </ligand>
</feature>
<evidence type="ECO:0000256" key="1">
    <source>
        <dbReference type="ARBA" id="ARBA00008748"/>
    </source>
</evidence>
<dbReference type="UniPathway" id="UPA00340">
    <property type="reaction ID" value="UER00458"/>
</dbReference>
<dbReference type="Proteomes" id="UP000294743">
    <property type="component" value="Unassembled WGS sequence"/>
</dbReference>
<dbReference type="AlphaFoldDB" id="A0A4R7ZRF1"/>
<feature type="binding site" evidence="6">
    <location>
        <position position="89"/>
    </location>
    <ligand>
        <name>substrate</name>
    </ligand>
</feature>
<dbReference type="PANTHER" id="PTHR21060:SF15">
    <property type="entry name" value="ACETATE KINASE-RELATED"/>
    <property type="match status" value="1"/>
</dbReference>
<dbReference type="GO" id="GO:0008776">
    <property type="term" value="F:acetate kinase activity"/>
    <property type="evidence" value="ECO:0007669"/>
    <property type="project" value="UniProtKB-UniRule"/>
</dbReference>
<keyword evidence="4 6" id="KW-0418">Kinase</keyword>
<gene>
    <name evidence="6" type="primary">ackA</name>
    <name evidence="8" type="ORF">EDD63_1133</name>
</gene>
<comment type="catalytic activity">
    <reaction evidence="6">
        <text>acetate + ATP = acetyl phosphate + ADP</text>
        <dbReference type="Rhea" id="RHEA:11352"/>
        <dbReference type="ChEBI" id="CHEBI:22191"/>
        <dbReference type="ChEBI" id="CHEBI:30089"/>
        <dbReference type="ChEBI" id="CHEBI:30616"/>
        <dbReference type="ChEBI" id="CHEBI:456216"/>
        <dbReference type="EC" id="2.7.2.1"/>
    </reaction>
</comment>
<dbReference type="GO" id="GO:0005524">
    <property type="term" value="F:ATP binding"/>
    <property type="evidence" value="ECO:0007669"/>
    <property type="project" value="UniProtKB-KW"/>
</dbReference>
<comment type="similarity">
    <text evidence="1 6 7">Belongs to the acetokinase family.</text>
</comment>
<evidence type="ECO:0000256" key="3">
    <source>
        <dbReference type="ARBA" id="ARBA00022741"/>
    </source>
</evidence>
<feature type="site" description="Transition state stabilizer" evidence="6">
    <location>
        <position position="178"/>
    </location>
</feature>
<feature type="active site" description="Proton donor/acceptor" evidence="6">
    <location>
        <position position="146"/>
    </location>
</feature>
<feature type="binding site" evidence="6">
    <location>
        <begin position="329"/>
        <end position="333"/>
    </location>
    <ligand>
        <name>ATP</name>
        <dbReference type="ChEBI" id="CHEBI:30616"/>
    </ligand>
</feature>
<accession>A0A4R7ZRF1</accession>
<proteinExistence type="inferred from homology"/>
<keyword evidence="5 6" id="KW-0067">ATP-binding</keyword>
<dbReference type="SUPFAM" id="SSF53067">
    <property type="entry name" value="Actin-like ATPase domain"/>
    <property type="match status" value="2"/>
</dbReference>
<dbReference type="InterPro" id="IPR000890">
    <property type="entry name" value="Aliphatic_acid_kin_short-chain"/>
</dbReference>
<dbReference type="NCBIfam" id="TIGR00016">
    <property type="entry name" value="ackA"/>
    <property type="match status" value="1"/>
</dbReference>
<dbReference type="InterPro" id="IPR023865">
    <property type="entry name" value="Aliphatic_acid_kinase_CS"/>
</dbReference>
<evidence type="ECO:0000256" key="2">
    <source>
        <dbReference type="ARBA" id="ARBA00022679"/>
    </source>
</evidence>
<dbReference type="Pfam" id="PF00871">
    <property type="entry name" value="Acetate_kinase"/>
    <property type="match status" value="1"/>
</dbReference>
<evidence type="ECO:0000256" key="6">
    <source>
        <dbReference type="HAMAP-Rule" id="MF_00020"/>
    </source>
</evidence>
<feature type="binding site" evidence="6">
    <location>
        <position position="8"/>
    </location>
    <ligand>
        <name>Mg(2+)</name>
        <dbReference type="ChEBI" id="CHEBI:18420"/>
    </ligand>
</feature>
<feature type="binding site" evidence="6">
    <location>
        <begin position="206"/>
        <end position="210"/>
    </location>
    <ligand>
        <name>ATP</name>
        <dbReference type="ChEBI" id="CHEBI:30616"/>
    </ligand>
</feature>
<dbReference type="GO" id="GO:0006083">
    <property type="term" value="P:acetate metabolic process"/>
    <property type="evidence" value="ECO:0007669"/>
    <property type="project" value="TreeGrafter"/>
</dbReference>
<dbReference type="EMBL" id="SODD01000013">
    <property type="protein sequence ID" value="TDW20322.1"/>
    <property type="molecule type" value="Genomic_DNA"/>
</dbReference>
<evidence type="ECO:0000256" key="7">
    <source>
        <dbReference type="RuleBase" id="RU003835"/>
    </source>
</evidence>
<dbReference type="PANTHER" id="PTHR21060">
    <property type="entry name" value="ACETATE KINASE"/>
    <property type="match status" value="1"/>
</dbReference>
<keyword evidence="3 6" id="KW-0547">Nucleotide-binding</keyword>
<dbReference type="InterPro" id="IPR043129">
    <property type="entry name" value="ATPase_NBD"/>
</dbReference>
<keyword evidence="6" id="KW-0963">Cytoplasm</keyword>
<dbReference type="InterPro" id="IPR004372">
    <property type="entry name" value="Ac/propionate_kinase"/>
</dbReference>
<evidence type="ECO:0000313" key="9">
    <source>
        <dbReference type="Proteomes" id="UP000294743"/>
    </source>
</evidence>
<sequence>MSKIIAVNAGSSSLKFQLYEMPSEEVLTSGIVERIGFDDAIFTIKVNGEKVSTVQPVKDHTVAVNLLLAALIDHKIIGSFEEIVAAGHRVVHGGEYFDKSVLVDDSVVEKVDQLSELAPLHNPGALVGYRAFAKSLDHAKHVFVFDTAFHQTMSPDHFIYALPYEWYTDYKVRKYGMHGTSHLYVSQRCIELLEKPAEDTKIITLHLGGGCSITAVDGGKSVNTSMGFTPLAGVMMGTRCGDIDPAIPLYMQEKLGVSAGEMDTILNKKSGMLGVSGISSDSRDIEAAVAKGDERAIITEKIFTNRIVETVGSYYMQMGGCDAIVFTAGVGENSKDTRQAIMNALEPTLGTICDDAANDVRAKETLLTTADAKTKVYLIPTNEEVVIARDTYALTEK</sequence>
<feature type="site" description="Transition state stabilizer" evidence="6">
    <location>
        <position position="239"/>
    </location>
</feature>
<comment type="caution">
    <text evidence="8">The sequence shown here is derived from an EMBL/GenBank/DDBJ whole genome shotgun (WGS) entry which is preliminary data.</text>
</comment>
<keyword evidence="2 6" id="KW-0808">Transferase</keyword>
<dbReference type="PROSITE" id="PS01076">
    <property type="entry name" value="ACETATE_KINASE_2"/>
    <property type="match status" value="1"/>
</dbReference>
<keyword evidence="6" id="KW-0460">Magnesium</keyword>
<dbReference type="RefSeq" id="WP_134169164.1">
    <property type="nucleotide sequence ID" value="NZ_SODD01000013.1"/>
</dbReference>
<dbReference type="GO" id="GO:0005737">
    <property type="term" value="C:cytoplasm"/>
    <property type="evidence" value="ECO:0007669"/>
    <property type="project" value="UniProtKB-SubCell"/>
</dbReference>
<comment type="subunit">
    <text evidence="6">Homodimer.</text>
</comment>
<dbReference type="OrthoDB" id="9802453at2"/>